<organism evidence="2 3">
    <name type="scientific">Nezara viridula</name>
    <name type="common">Southern green stink bug</name>
    <name type="synonym">Cimex viridulus</name>
    <dbReference type="NCBI Taxonomy" id="85310"/>
    <lineage>
        <taxon>Eukaryota</taxon>
        <taxon>Metazoa</taxon>
        <taxon>Ecdysozoa</taxon>
        <taxon>Arthropoda</taxon>
        <taxon>Hexapoda</taxon>
        <taxon>Insecta</taxon>
        <taxon>Pterygota</taxon>
        <taxon>Neoptera</taxon>
        <taxon>Paraneoptera</taxon>
        <taxon>Hemiptera</taxon>
        <taxon>Heteroptera</taxon>
        <taxon>Panheteroptera</taxon>
        <taxon>Pentatomomorpha</taxon>
        <taxon>Pentatomoidea</taxon>
        <taxon>Pentatomidae</taxon>
        <taxon>Pentatominae</taxon>
        <taxon>Nezara</taxon>
    </lineage>
</organism>
<dbReference type="InterPro" id="IPR017850">
    <property type="entry name" value="Alkaline_phosphatase_core_sf"/>
</dbReference>
<dbReference type="EMBL" id="OV725081">
    <property type="protein sequence ID" value="CAH1403037.1"/>
    <property type="molecule type" value="Genomic_DNA"/>
</dbReference>
<evidence type="ECO:0000313" key="3">
    <source>
        <dbReference type="Proteomes" id="UP001152798"/>
    </source>
</evidence>
<proteinExistence type="inferred from homology"/>
<dbReference type="OrthoDB" id="96314at2759"/>
<name>A0A9P0HJX4_NEZVI</name>
<comment type="similarity">
    <text evidence="1">Belongs to the sulfatase family.</text>
</comment>
<gene>
    <name evidence="2" type="ORF">NEZAVI_LOCUS11711</name>
</gene>
<dbReference type="PANTHER" id="PTHR43108">
    <property type="entry name" value="N-ACETYLGLUCOSAMINE-6-SULFATASE FAMILY MEMBER"/>
    <property type="match status" value="1"/>
</dbReference>
<dbReference type="GO" id="GO:0008449">
    <property type="term" value="F:N-acetylglucosamine-6-sulfatase activity"/>
    <property type="evidence" value="ECO:0007669"/>
    <property type="project" value="TreeGrafter"/>
</dbReference>
<reference evidence="2" key="1">
    <citation type="submission" date="2022-01" db="EMBL/GenBank/DDBJ databases">
        <authorList>
            <person name="King R."/>
        </authorList>
    </citation>
    <scope>NUCLEOTIDE SEQUENCE</scope>
</reference>
<protein>
    <recommendedName>
        <fullName evidence="4">Sulfatase N-terminal domain-containing protein</fullName>
    </recommendedName>
</protein>
<dbReference type="AlphaFoldDB" id="A0A9P0HJX4"/>
<dbReference type="SUPFAM" id="SSF53649">
    <property type="entry name" value="Alkaline phosphatase-like"/>
    <property type="match status" value="1"/>
</dbReference>
<dbReference type="Proteomes" id="UP001152798">
    <property type="component" value="Chromosome 5"/>
</dbReference>
<dbReference type="PANTHER" id="PTHR43108:SF16">
    <property type="entry name" value="EXTRACELLULAR SULFATASE SULF-1 HOMOLOG"/>
    <property type="match status" value="1"/>
</dbReference>
<evidence type="ECO:0000256" key="1">
    <source>
        <dbReference type="ARBA" id="ARBA00008779"/>
    </source>
</evidence>
<dbReference type="Gene3D" id="3.40.720.10">
    <property type="entry name" value="Alkaline Phosphatase, subunit A"/>
    <property type="match status" value="1"/>
</dbReference>
<sequence>MKKLEKEWSWKTSYFGKYLNKYNGSYIPPGWREWGGLIMNSRYYNYSINLNGKKIKHGDDYFKDYYPDLIANDSVAFLRQSKQYFGRKPVMLVLGFPAPHGPEDSAPQYSKMFFNITSHQ</sequence>
<evidence type="ECO:0000313" key="2">
    <source>
        <dbReference type="EMBL" id="CAH1403037.1"/>
    </source>
</evidence>
<accession>A0A9P0HJX4</accession>
<keyword evidence="3" id="KW-1185">Reference proteome</keyword>
<evidence type="ECO:0008006" key="4">
    <source>
        <dbReference type="Google" id="ProtNLM"/>
    </source>
</evidence>
<dbReference type="GO" id="GO:0005539">
    <property type="term" value="F:glycosaminoglycan binding"/>
    <property type="evidence" value="ECO:0007669"/>
    <property type="project" value="TreeGrafter"/>
</dbReference>